<dbReference type="Gene3D" id="1.10.260.40">
    <property type="entry name" value="lambda repressor-like DNA-binding domains"/>
    <property type="match status" value="1"/>
</dbReference>
<comment type="caution">
    <text evidence="2">The sequence shown here is derived from an EMBL/GenBank/DDBJ whole genome shotgun (WGS) entry which is preliminary data.</text>
</comment>
<dbReference type="InterPro" id="IPR010982">
    <property type="entry name" value="Lambda_DNA-bd_dom_sf"/>
</dbReference>
<protein>
    <submittedName>
        <fullName evidence="2">Helix-turn-helix transcriptional regulator</fullName>
    </submittedName>
</protein>
<sequence length="128" mass="13831">MATHTSLILDGKEYVIIPRDEFEALLEIVEDAEDELAGIRVMNEVNATKARGEYIAMTKGEWARIRAGESPVRVVREHRGLTQKSLSDMSGVAAPEISAIEAGKRRGSVDTLKALARALGCPLDVVAG</sequence>
<dbReference type="EMBL" id="JAQQKW010000009">
    <property type="protein sequence ID" value="MDC7695492.1"/>
    <property type="molecule type" value="Genomic_DNA"/>
</dbReference>
<evidence type="ECO:0000259" key="1">
    <source>
        <dbReference type="PROSITE" id="PS50943"/>
    </source>
</evidence>
<dbReference type="Proteomes" id="UP001216595">
    <property type="component" value="Unassembled WGS sequence"/>
</dbReference>
<feature type="domain" description="HTH cro/C1-type" evidence="1">
    <location>
        <begin position="72"/>
        <end position="126"/>
    </location>
</feature>
<dbReference type="PROSITE" id="PS50943">
    <property type="entry name" value="HTH_CROC1"/>
    <property type="match status" value="1"/>
</dbReference>
<dbReference type="SMART" id="SM00530">
    <property type="entry name" value="HTH_XRE"/>
    <property type="match status" value="1"/>
</dbReference>
<dbReference type="CDD" id="cd00093">
    <property type="entry name" value="HTH_XRE"/>
    <property type="match status" value="1"/>
</dbReference>
<dbReference type="RefSeq" id="WP_272742155.1">
    <property type="nucleotide sequence ID" value="NZ_JAQQKW010000009.1"/>
</dbReference>
<evidence type="ECO:0000313" key="3">
    <source>
        <dbReference type="Proteomes" id="UP001216595"/>
    </source>
</evidence>
<dbReference type="Pfam" id="PF01381">
    <property type="entry name" value="HTH_3"/>
    <property type="match status" value="1"/>
</dbReference>
<organism evidence="2 3">
    <name type="scientific">Asticcacaulis currens</name>
    <dbReference type="NCBI Taxonomy" id="2984210"/>
    <lineage>
        <taxon>Bacteria</taxon>
        <taxon>Pseudomonadati</taxon>
        <taxon>Pseudomonadota</taxon>
        <taxon>Alphaproteobacteria</taxon>
        <taxon>Caulobacterales</taxon>
        <taxon>Caulobacteraceae</taxon>
        <taxon>Asticcacaulis</taxon>
    </lineage>
</organism>
<name>A0ABT5IH05_9CAUL</name>
<gene>
    <name evidence="2" type="ORF">PQU94_14515</name>
</gene>
<reference evidence="2 3" key="1">
    <citation type="submission" date="2023-01" db="EMBL/GenBank/DDBJ databases">
        <title>Novel species of the genus Asticcacaulis isolated from rivers.</title>
        <authorList>
            <person name="Lu H."/>
        </authorList>
    </citation>
    <scope>NUCLEOTIDE SEQUENCE [LARGE SCALE GENOMIC DNA]</scope>
    <source>
        <strain evidence="2 3">DXS10W</strain>
    </source>
</reference>
<keyword evidence="3" id="KW-1185">Reference proteome</keyword>
<dbReference type="SUPFAM" id="SSF47413">
    <property type="entry name" value="lambda repressor-like DNA-binding domains"/>
    <property type="match status" value="1"/>
</dbReference>
<proteinExistence type="predicted"/>
<accession>A0ABT5IH05</accession>
<dbReference type="InterPro" id="IPR001387">
    <property type="entry name" value="Cro/C1-type_HTH"/>
</dbReference>
<evidence type="ECO:0000313" key="2">
    <source>
        <dbReference type="EMBL" id="MDC7695492.1"/>
    </source>
</evidence>